<evidence type="ECO:0000256" key="2">
    <source>
        <dbReference type="SAM" id="Phobius"/>
    </source>
</evidence>
<keyword evidence="2" id="KW-1133">Transmembrane helix</keyword>
<feature type="region of interest" description="Disordered" evidence="1">
    <location>
        <begin position="71"/>
        <end position="90"/>
    </location>
</feature>
<dbReference type="Pfam" id="PF09851">
    <property type="entry name" value="SHOCT"/>
    <property type="match status" value="1"/>
</dbReference>
<dbReference type="InterPro" id="IPR018649">
    <property type="entry name" value="SHOCT"/>
</dbReference>
<reference evidence="5" key="1">
    <citation type="submission" date="2016-10" db="EMBL/GenBank/DDBJ databases">
        <authorList>
            <person name="Varghese N."/>
            <person name="Submissions S."/>
        </authorList>
    </citation>
    <scope>NUCLEOTIDE SEQUENCE [LARGE SCALE GENOMIC DNA]</scope>
    <source>
        <strain evidence="5">CGMCC 1.10119</strain>
    </source>
</reference>
<evidence type="ECO:0000313" key="4">
    <source>
        <dbReference type="EMBL" id="SDM18524.1"/>
    </source>
</evidence>
<evidence type="ECO:0000313" key="5">
    <source>
        <dbReference type="Proteomes" id="UP000199451"/>
    </source>
</evidence>
<evidence type="ECO:0000256" key="1">
    <source>
        <dbReference type="SAM" id="MobiDB-lite"/>
    </source>
</evidence>
<gene>
    <name evidence="4" type="ORF">SAMN04487949_1192</name>
</gene>
<keyword evidence="2" id="KW-0812">Transmembrane</keyword>
<accession>A0A1G9R5K3</accession>
<keyword evidence="2" id="KW-0472">Membrane</keyword>
<evidence type="ECO:0000259" key="3">
    <source>
        <dbReference type="Pfam" id="PF09851"/>
    </source>
</evidence>
<proteinExistence type="predicted"/>
<protein>
    <submittedName>
        <fullName evidence="4">Uncharacterized membrane protein</fullName>
    </submittedName>
</protein>
<dbReference type="EMBL" id="FNHL01000001">
    <property type="protein sequence ID" value="SDM18524.1"/>
    <property type="molecule type" value="Genomic_DNA"/>
</dbReference>
<dbReference type="AlphaFoldDB" id="A0A1G9R5K3"/>
<sequence length="131" mass="14709">MGMVDAQALLDSKLAHVIAIVLGLVGVAAFVTTSAATSFWFWIFYGLAWLTFLDLFDDDEAFWSLFRDDSDSEKASEPEPVAEVPGEDPLETLKRRYAEGEIDDDEFDDRLDRLVGTPDTLKELEAERSRS</sequence>
<dbReference type="Proteomes" id="UP000199451">
    <property type="component" value="Unassembled WGS sequence"/>
</dbReference>
<organism evidence="4 5">
    <name type="scientific">Halogranum gelatinilyticum</name>
    <dbReference type="NCBI Taxonomy" id="660521"/>
    <lineage>
        <taxon>Archaea</taxon>
        <taxon>Methanobacteriati</taxon>
        <taxon>Methanobacteriota</taxon>
        <taxon>Stenosarchaea group</taxon>
        <taxon>Halobacteria</taxon>
        <taxon>Halobacteriales</taxon>
        <taxon>Haloferacaceae</taxon>
    </lineage>
</organism>
<keyword evidence="5" id="KW-1185">Reference proteome</keyword>
<feature type="transmembrane region" description="Helical" evidence="2">
    <location>
        <begin position="12"/>
        <end position="33"/>
    </location>
</feature>
<name>A0A1G9R5K3_9EURY</name>
<feature type="domain" description="SHOCT" evidence="3">
    <location>
        <begin position="88"/>
        <end position="114"/>
    </location>
</feature>